<protein>
    <submittedName>
        <fullName evidence="1">Uncharacterized protein</fullName>
    </submittedName>
</protein>
<gene>
    <name evidence="1" type="ORF">C5B42_04460</name>
</gene>
<dbReference type="Proteomes" id="UP000246104">
    <property type="component" value="Unassembled WGS sequence"/>
</dbReference>
<dbReference type="EMBL" id="PSRQ01000049">
    <property type="protein sequence ID" value="PWU22995.1"/>
    <property type="molecule type" value="Genomic_DNA"/>
</dbReference>
<reference evidence="1 2" key="1">
    <citation type="submission" date="2018-02" db="EMBL/GenBank/DDBJ databases">
        <title>Genomic Reconstructions from Amazon Rainforest and Pasture Soil Reveal Novel Insights into the Physiology of Candidate Phyla in Tropical Sites.</title>
        <authorList>
            <person name="Kroeger M.E."/>
            <person name="Delmont T."/>
            <person name="Eren A.M."/>
            <person name="Guo J."/>
            <person name="Meyer K.M."/>
            <person name="Khan K."/>
            <person name="Rodrigues J.L.M."/>
            <person name="Bohannan B.J.M."/>
            <person name="Tringe S."/>
            <person name="Borges C.D."/>
            <person name="Tiedje J."/>
            <person name="Tsai S.M."/>
            <person name="Nusslein K."/>
        </authorList>
    </citation>
    <scope>NUCLEOTIDE SEQUENCE [LARGE SCALE GENOMIC DNA]</scope>
    <source>
        <strain evidence="1">Amazon FNV 2010 28 9</strain>
    </source>
</reference>
<accession>A0A317JQP6</accession>
<evidence type="ECO:0000313" key="1">
    <source>
        <dbReference type="EMBL" id="PWU22995.1"/>
    </source>
</evidence>
<dbReference type="AlphaFoldDB" id="A0A317JQP6"/>
<organism evidence="1 2">
    <name type="scientific">Candidatus Cerribacteria bacterium 'Amazon FNV 2010 28 9'</name>
    <dbReference type="NCBI Taxonomy" id="2081795"/>
    <lineage>
        <taxon>Bacteria</taxon>
        <taxon>Candidatus Cerribacteria</taxon>
    </lineage>
</organism>
<name>A0A317JQP6_9BACT</name>
<proteinExistence type="predicted"/>
<sequence length="89" mass="9992">MNKSNGAEVRKLAIGEVIEFEDVATSYVETRFGVTAIYNFADSSGKVFRKCFEQGGMAKFFEKHPTAKSIVLKKKLVDGDYTYNVWGLN</sequence>
<comment type="caution">
    <text evidence="1">The sequence shown here is derived from an EMBL/GenBank/DDBJ whole genome shotgun (WGS) entry which is preliminary data.</text>
</comment>
<evidence type="ECO:0000313" key="2">
    <source>
        <dbReference type="Proteomes" id="UP000246104"/>
    </source>
</evidence>